<evidence type="ECO:0000256" key="1">
    <source>
        <dbReference type="SAM" id="MobiDB-lite"/>
    </source>
</evidence>
<dbReference type="AlphaFoldDB" id="A0A7R9ZD54"/>
<accession>A0A7R9ZD54</accession>
<name>A0A7R9ZD54_9STRA</name>
<evidence type="ECO:0000313" key="2">
    <source>
        <dbReference type="EMBL" id="CAD8320329.1"/>
    </source>
</evidence>
<organism evidence="2">
    <name type="scientific">Pseudictyota dubia</name>
    <dbReference type="NCBI Taxonomy" id="2749911"/>
    <lineage>
        <taxon>Eukaryota</taxon>
        <taxon>Sar</taxon>
        <taxon>Stramenopiles</taxon>
        <taxon>Ochrophyta</taxon>
        <taxon>Bacillariophyta</taxon>
        <taxon>Mediophyceae</taxon>
        <taxon>Biddulphiophycidae</taxon>
        <taxon>Eupodiscales</taxon>
        <taxon>Odontellaceae</taxon>
        <taxon>Pseudictyota</taxon>
    </lineage>
</organism>
<proteinExistence type="predicted"/>
<sequence>MKFSVCDESSKPQPPAWWSKLFRGEHGGIGLRPSSAVLKKFESTASEETAGSTAPPSRSSSWSMADSSSDAGNERQQQQPNLKRIRQHVDLLQAAVKVSKGDDANLSDLPAFPNLPPSEGGAKPFARAKAQSPQTTKAKKAEGKDDQQQRQRRLSRSPVLPVSRPWDPSYSPDAVAADATSSSRDSSPNRPSNNNGSSSSAPAPARRPYRHRYELGPLCCPACDEAARAEAEEAYARATWRMYDRITRARAAAAARRARLIEEEEDARAQQQTQHRQEMVCLPIAPAAAGETLPQSTRRMPLPSRFEKSPFPSLPSLYHDNNDEQNNYTNNEDFERDDDAHGAVFTLDLDQ</sequence>
<feature type="region of interest" description="Disordered" evidence="1">
    <location>
        <begin position="287"/>
        <end position="351"/>
    </location>
</feature>
<dbReference type="EMBL" id="HBED01037171">
    <property type="protein sequence ID" value="CAD8320329.1"/>
    <property type="molecule type" value="Transcribed_RNA"/>
</dbReference>
<feature type="compositionally biased region" description="Low complexity" evidence="1">
    <location>
        <begin position="171"/>
        <end position="206"/>
    </location>
</feature>
<feature type="compositionally biased region" description="Low complexity" evidence="1">
    <location>
        <begin position="49"/>
        <end position="71"/>
    </location>
</feature>
<feature type="region of interest" description="Disordered" evidence="1">
    <location>
        <begin position="40"/>
        <end position="86"/>
    </location>
</feature>
<protein>
    <submittedName>
        <fullName evidence="2">Uncharacterized protein</fullName>
    </submittedName>
</protein>
<feature type="region of interest" description="Disordered" evidence="1">
    <location>
        <begin position="100"/>
        <end position="209"/>
    </location>
</feature>
<feature type="compositionally biased region" description="Basic and acidic residues" evidence="1">
    <location>
        <begin position="139"/>
        <end position="149"/>
    </location>
</feature>
<gene>
    <name evidence="2" type="ORF">TDUB1175_LOCUS18745</name>
</gene>
<reference evidence="2" key="1">
    <citation type="submission" date="2021-01" db="EMBL/GenBank/DDBJ databases">
        <authorList>
            <person name="Corre E."/>
            <person name="Pelletier E."/>
            <person name="Niang G."/>
            <person name="Scheremetjew M."/>
            <person name="Finn R."/>
            <person name="Kale V."/>
            <person name="Holt S."/>
            <person name="Cochrane G."/>
            <person name="Meng A."/>
            <person name="Brown T."/>
            <person name="Cohen L."/>
        </authorList>
    </citation>
    <scope>NUCLEOTIDE SEQUENCE</scope>
    <source>
        <strain evidence="2">CCMP147</strain>
    </source>
</reference>